<sequence>MKIGTTPPQQLVFKPPISASALAQNIDAALLANAHFTLLTPGSSTPLSDTLAQLHLFPAVLNAIKNQPPATQAMMQSLLALWTLPGSKSHQPLDPETLMQWLTHRPADKPLTTLLRQWLNRNEDAGPLIGVLRLMAEQRVSESARSGEWQWVFPFAEPEKPPVRVHVKRRQSEKKAKPEKQQWQIRLYLPVGKQYVRADVNLEGKGGSLLLTAPTDALKRRIQATLPWLEERLASQHIPLDIAINPHHDSQPPEQDTRRAGLSIKV</sequence>
<dbReference type="RefSeq" id="WP_167314726.1">
    <property type="nucleotide sequence ID" value="NZ_CP050266.1"/>
</dbReference>
<keyword evidence="2" id="KW-0969">Cilium</keyword>
<dbReference type="EMBL" id="CP050266">
    <property type="protein sequence ID" value="QIR06695.1"/>
    <property type="molecule type" value="Genomic_DNA"/>
</dbReference>
<evidence type="ECO:0000256" key="1">
    <source>
        <dbReference type="SAM" id="MobiDB-lite"/>
    </source>
</evidence>
<keyword evidence="2" id="KW-0282">Flagellum</keyword>
<gene>
    <name evidence="2" type="ORF">HBA18_10135</name>
</gene>
<dbReference type="Proteomes" id="UP000501408">
    <property type="component" value="Chromosome 1"/>
</dbReference>
<organism evidence="2 3">
    <name type="scientific">Salinivibrio costicola</name>
    <name type="common">Vibrio costicola</name>
    <dbReference type="NCBI Taxonomy" id="51367"/>
    <lineage>
        <taxon>Bacteria</taxon>
        <taxon>Pseudomonadati</taxon>
        <taxon>Pseudomonadota</taxon>
        <taxon>Gammaproteobacteria</taxon>
        <taxon>Vibrionales</taxon>
        <taxon>Vibrionaceae</taxon>
        <taxon>Salinivibrio</taxon>
    </lineage>
</organism>
<evidence type="ECO:0000313" key="2">
    <source>
        <dbReference type="EMBL" id="QIR06695.1"/>
    </source>
</evidence>
<evidence type="ECO:0000313" key="3">
    <source>
        <dbReference type="Proteomes" id="UP000501408"/>
    </source>
</evidence>
<name>A0ABX6K927_SALCS</name>
<protein>
    <submittedName>
        <fullName evidence="2">Flagellar hook-length control protein FliK</fullName>
    </submittedName>
</protein>
<feature type="compositionally biased region" description="Basic and acidic residues" evidence="1">
    <location>
        <begin position="246"/>
        <end position="259"/>
    </location>
</feature>
<keyword evidence="2" id="KW-0966">Cell projection</keyword>
<accession>A0ABX6K927</accession>
<keyword evidence="3" id="KW-1185">Reference proteome</keyword>
<reference evidence="2 3" key="1">
    <citation type="submission" date="2020-03" db="EMBL/GenBank/DDBJ databases">
        <title>Genome mining reveals the biosynthetic pathways of PHA and ectoines of the halophilic strain Salinivibrio costicola M318 isolated from fermented shrimp paste.</title>
        <authorList>
            <person name="Doan T.V."/>
            <person name="Tran L.T."/>
            <person name="Trieu T.A."/>
            <person name="Nguyen Q.V."/>
            <person name="Quach T.N."/>
            <person name="Phi T.Q."/>
            <person name="Kumar S."/>
        </authorList>
    </citation>
    <scope>NUCLEOTIDE SEQUENCE [LARGE SCALE GENOMIC DNA]</scope>
    <source>
        <strain evidence="2 3">M318</strain>
    </source>
</reference>
<proteinExistence type="predicted"/>
<feature type="region of interest" description="Disordered" evidence="1">
    <location>
        <begin position="244"/>
        <end position="266"/>
    </location>
</feature>